<evidence type="ECO:0000313" key="2">
    <source>
        <dbReference type="Proteomes" id="UP000599074"/>
    </source>
</evidence>
<dbReference type="AlphaFoldDB" id="A0A8J3TBX0"/>
<gene>
    <name evidence="1" type="ORF">Pme01_38920</name>
</gene>
<keyword evidence="2" id="KW-1185">Reference proteome</keyword>
<evidence type="ECO:0000313" key="1">
    <source>
        <dbReference type="EMBL" id="GII24295.1"/>
    </source>
</evidence>
<comment type="caution">
    <text evidence="1">The sequence shown here is derived from an EMBL/GenBank/DDBJ whole genome shotgun (WGS) entry which is preliminary data.</text>
</comment>
<organism evidence="1 2">
    <name type="scientific">Planosporangium mesophilum</name>
    <dbReference type="NCBI Taxonomy" id="689768"/>
    <lineage>
        <taxon>Bacteria</taxon>
        <taxon>Bacillati</taxon>
        <taxon>Actinomycetota</taxon>
        <taxon>Actinomycetes</taxon>
        <taxon>Micromonosporales</taxon>
        <taxon>Micromonosporaceae</taxon>
        <taxon>Planosporangium</taxon>
    </lineage>
</organism>
<accession>A0A8J3TBX0</accession>
<dbReference type="InterPro" id="IPR048142">
    <property type="entry name" value="QRL_CxxC_CxxC"/>
</dbReference>
<reference evidence="1" key="1">
    <citation type="submission" date="2021-01" db="EMBL/GenBank/DDBJ databases">
        <title>Whole genome shotgun sequence of Planosporangium mesophilum NBRC 109066.</title>
        <authorList>
            <person name="Komaki H."/>
            <person name="Tamura T."/>
        </authorList>
    </citation>
    <scope>NUCLEOTIDE SEQUENCE</scope>
    <source>
        <strain evidence="1">NBRC 109066</strain>
    </source>
</reference>
<dbReference type="RefSeq" id="WP_168116612.1">
    <property type="nucleotide sequence ID" value="NZ_BOON01000035.1"/>
</dbReference>
<dbReference type="EMBL" id="BOON01000035">
    <property type="protein sequence ID" value="GII24295.1"/>
    <property type="molecule type" value="Genomic_DNA"/>
</dbReference>
<dbReference type="NCBIfam" id="NF041638">
    <property type="entry name" value="QRL_CxxC_CxxC"/>
    <property type="match status" value="1"/>
</dbReference>
<sequence length="132" mass="14865">MRNAYLDTLVALGRFIEFYDPDGDRHGLPTFPYRWAPTDLATRRQLRAAGLRPAGQPIAAQILWRHKKQRRVAYLYPIAGAKAKRSATPAQQVAIAKALLARRTCPTCRQVKGYYIPRRTGECLDCIPGGTR</sequence>
<name>A0A8J3TBX0_9ACTN</name>
<protein>
    <submittedName>
        <fullName evidence="1">Uncharacterized protein</fullName>
    </submittedName>
</protein>
<dbReference type="Proteomes" id="UP000599074">
    <property type="component" value="Unassembled WGS sequence"/>
</dbReference>
<proteinExistence type="predicted"/>